<dbReference type="RefSeq" id="WP_117488853.1">
    <property type="nucleotide sequence ID" value="NZ_QVIG01000001.1"/>
</dbReference>
<comment type="caution">
    <text evidence="2">The sequence shown here is derived from an EMBL/GenBank/DDBJ whole genome shotgun (WGS) entry which is preliminary data.</text>
</comment>
<evidence type="ECO:0000313" key="2">
    <source>
        <dbReference type="EMBL" id="RGD60693.1"/>
    </source>
</evidence>
<dbReference type="AlphaFoldDB" id="A0A372ZXV2"/>
<name>A0A372ZXV2_9ACTN</name>
<evidence type="ECO:0000256" key="1">
    <source>
        <dbReference type="SAM" id="SignalP"/>
    </source>
</evidence>
<dbReference type="Proteomes" id="UP000263377">
    <property type="component" value="Unassembled WGS sequence"/>
</dbReference>
<sequence>MSRISARLAATGAAVVLSLTAVSGAAVADTAATPAAGQAVITTDVNFLTNAALNGIVIIPLQPANPAYDQTAGLTVTLPVTGGAANIPSFYGDVQFGGGLLFLNLKTGKSVIFKQLDFSVDNGYFTAVPNGSTTPVPLLDPSGDNVITRSGLTQNLNSSSFEVDAAGAQYLDTKLGTGYFTAGQKIGKLALSYTPAH</sequence>
<gene>
    <name evidence="2" type="ORF">DR950_25580</name>
</gene>
<keyword evidence="1" id="KW-0732">Signal</keyword>
<reference evidence="2 3" key="1">
    <citation type="submission" date="2018-08" db="EMBL/GenBank/DDBJ databases">
        <title>Diversity &amp; Physiological Properties of Lignin-Decomposing Actinobacteria from Soil.</title>
        <authorList>
            <person name="Roh S.G."/>
            <person name="Kim S.B."/>
        </authorList>
    </citation>
    <scope>NUCLEOTIDE SEQUENCE [LARGE SCALE GENOMIC DNA]</scope>
    <source>
        <strain evidence="2 3">MMS17-GH009</strain>
    </source>
</reference>
<proteinExistence type="predicted"/>
<feature type="chain" id="PRO_5016604951" evidence="1">
    <location>
        <begin position="29"/>
        <end position="197"/>
    </location>
</feature>
<protein>
    <submittedName>
        <fullName evidence="2">Uncharacterized protein</fullName>
    </submittedName>
</protein>
<dbReference type="EMBL" id="QVIG01000001">
    <property type="protein sequence ID" value="RGD60693.1"/>
    <property type="molecule type" value="Genomic_DNA"/>
</dbReference>
<feature type="signal peptide" evidence="1">
    <location>
        <begin position="1"/>
        <end position="28"/>
    </location>
</feature>
<accession>A0A372ZXV2</accession>
<keyword evidence="3" id="KW-1185">Reference proteome</keyword>
<evidence type="ECO:0000313" key="3">
    <source>
        <dbReference type="Proteomes" id="UP000263377"/>
    </source>
</evidence>
<organism evidence="2 3">
    <name type="scientific">Kitasatospora xanthocidica</name>
    <dbReference type="NCBI Taxonomy" id="83382"/>
    <lineage>
        <taxon>Bacteria</taxon>
        <taxon>Bacillati</taxon>
        <taxon>Actinomycetota</taxon>
        <taxon>Actinomycetes</taxon>
        <taxon>Kitasatosporales</taxon>
        <taxon>Streptomycetaceae</taxon>
        <taxon>Kitasatospora</taxon>
    </lineage>
</organism>